<evidence type="ECO:0000313" key="5">
    <source>
        <dbReference type="Proteomes" id="UP001530315"/>
    </source>
</evidence>
<evidence type="ECO:0000256" key="2">
    <source>
        <dbReference type="SAM" id="Phobius"/>
    </source>
</evidence>
<feature type="compositionally biased region" description="Low complexity" evidence="1">
    <location>
        <begin position="514"/>
        <end position="526"/>
    </location>
</feature>
<organism evidence="4 5">
    <name type="scientific">Stephanodiscus triporus</name>
    <dbReference type="NCBI Taxonomy" id="2934178"/>
    <lineage>
        <taxon>Eukaryota</taxon>
        <taxon>Sar</taxon>
        <taxon>Stramenopiles</taxon>
        <taxon>Ochrophyta</taxon>
        <taxon>Bacillariophyta</taxon>
        <taxon>Coscinodiscophyceae</taxon>
        <taxon>Thalassiosirophycidae</taxon>
        <taxon>Stephanodiscales</taxon>
        <taxon>Stephanodiscaceae</taxon>
        <taxon>Stephanodiscus</taxon>
    </lineage>
</organism>
<feature type="chain" id="PRO_5044748951" description="HMG box domain-containing protein" evidence="3">
    <location>
        <begin position="24"/>
        <end position="631"/>
    </location>
</feature>
<evidence type="ECO:0008006" key="6">
    <source>
        <dbReference type="Google" id="ProtNLM"/>
    </source>
</evidence>
<keyword evidence="2" id="KW-0812">Transmembrane</keyword>
<dbReference type="Proteomes" id="UP001530315">
    <property type="component" value="Unassembled WGS sequence"/>
</dbReference>
<dbReference type="AlphaFoldDB" id="A0ABD3Q6P0"/>
<comment type="caution">
    <text evidence="4">The sequence shown here is derived from an EMBL/GenBank/DDBJ whole genome shotgun (WGS) entry which is preliminary data.</text>
</comment>
<keyword evidence="2" id="KW-1133">Transmembrane helix</keyword>
<keyword evidence="2" id="KW-0472">Membrane</keyword>
<protein>
    <recommendedName>
        <fullName evidence="6">HMG box domain-containing protein</fullName>
    </recommendedName>
</protein>
<keyword evidence="5" id="KW-1185">Reference proteome</keyword>
<accession>A0ABD3Q6P0</accession>
<sequence length="631" mass="69510">MKSTTTTIAILVALHHSAPNVRANNRSLHRSQCPFGFGDGSEWVCRTATATAQVQEGGSPDVESRILTNNNAPSLYRLARGGATSGVKSVTTIDDEDLDRLVDDLIAGLDGVEVAGGDDTAARASGGDVRPPANEEESDDYESDGSEVAHKIGTDELVIVDEDQGAVLEQNKVDGGVTTAQIDNAKEQRNLRSTTEHASSIVRFDDIRPSADIVADRRTTARSSSLSDVSTPTNAYYRFVVRRGPRGHMLASFTLVAVQFVYIYLPILYQSVASILLKLHVYDPRVLYEKDRQRQMRSMYGPQTKQGGGLTSKLFGTSRPQQRQHMKMQKLADEEAANKLKQLYRTMKISNGLGMLSEVKYRYLSVAFRRKHGLGREYRIEKPLTFMGEVVEGNVGTAVPDEFNVISDDEADEDAQGAMQHIIMPSTRTDRSTMRRGMRSRRQPPEIKQKKIHDWVVDAFESHRNPLTKNPRGESCEVKTSSLWKTVDRSAIREAALESVAAEQSITKQRGSRRGAALGSSNSSNNIDQETPDDNRIDDAFETGRGTVSGGYSASKVFQSVMTRVGSNGRIFGAYPNDAPPIEQCAHRRGVTDLARRYGYGNWKGHGDELIKRGNSDDDDDDDSWGGGDLV</sequence>
<gene>
    <name evidence="4" type="ORF">ACHAW5_004492</name>
</gene>
<feature type="region of interest" description="Disordered" evidence="1">
    <location>
        <begin position="500"/>
        <end position="548"/>
    </location>
</feature>
<feature type="compositionally biased region" description="Acidic residues" evidence="1">
    <location>
        <begin position="134"/>
        <end position="145"/>
    </location>
</feature>
<evidence type="ECO:0000256" key="1">
    <source>
        <dbReference type="SAM" id="MobiDB-lite"/>
    </source>
</evidence>
<feature type="region of interest" description="Disordered" evidence="1">
    <location>
        <begin position="116"/>
        <end position="146"/>
    </location>
</feature>
<feature type="transmembrane region" description="Helical" evidence="2">
    <location>
        <begin position="249"/>
        <end position="269"/>
    </location>
</feature>
<evidence type="ECO:0000256" key="3">
    <source>
        <dbReference type="SAM" id="SignalP"/>
    </source>
</evidence>
<keyword evidence="3" id="KW-0732">Signal</keyword>
<feature type="signal peptide" evidence="3">
    <location>
        <begin position="1"/>
        <end position="23"/>
    </location>
</feature>
<feature type="region of interest" description="Disordered" evidence="1">
    <location>
        <begin position="608"/>
        <end position="631"/>
    </location>
</feature>
<feature type="region of interest" description="Disordered" evidence="1">
    <location>
        <begin position="428"/>
        <end position="449"/>
    </location>
</feature>
<name>A0ABD3Q6P0_9STRA</name>
<proteinExistence type="predicted"/>
<reference evidence="4 5" key="1">
    <citation type="submission" date="2024-10" db="EMBL/GenBank/DDBJ databases">
        <title>Updated reference genomes for cyclostephanoid diatoms.</title>
        <authorList>
            <person name="Roberts W.R."/>
            <person name="Alverson A.J."/>
        </authorList>
    </citation>
    <scope>NUCLEOTIDE SEQUENCE [LARGE SCALE GENOMIC DNA]</scope>
    <source>
        <strain evidence="4 5">AJA276-08</strain>
    </source>
</reference>
<dbReference type="EMBL" id="JALLAZ020000413">
    <property type="protein sequence ID" value="KAL3795722.1"/>
    <property type="molecule type" value="Genomic_DNA"/>
</dbReference>
<evidence type="ECO:0000313" key="4">
    <source>
        <dbReference type="EMBL" id="KAL3795722.1"/>
    </source>
</evidence>